<comment type="similarity">
    <text evidence="2">Belongs to the UPP synthase family.</text>
</comment>
<comment type="subunit">
    <text evidence="2">Homodimer.</text>
</comment>
<dbReference type="EC" id="2.5.1.-" evidence="2"/>
<dbReference type="Pfam" id="PF01255">
    <property type="entry name" value="Prenyltransf"/>
    <property type="match status" value="1"/>
</dbReference>
<reference evidence="3 4" key="1">
    <citation type="submission" date="2021-03" db="EMBL/GenBank/DDBJ databases">
        <title>Sneathiella sp. CAU 1612 isolated from Kang Won-do.</title>
        <authorList>
            <person name="Kim W."/>
        </authorList>
    </citation>
    <scope>NUCLEOTIDE SEQUENCE [LARGE SCALE GENOMIC DNA]</scope>
    <source>
        <strain evidence="3 4">CAU 1612</strain>
    </source>
</reference>
<keyword evidence="2" id="KW-0460">Magnesium</keyword>
<dbReference type="PANTHER" id="PTHR10291:SF0">
    <property type="entry name" value="DEHYDRODOLICHYL DIPHOSPHATE SYNTHASE 2"/>
    <property type="match status" value="1"/>
</dbReference>
<feature type="binding site" evidence="2">
    <location>
        <position position="191"/>
    </location>
    <ligand>
        <name>substrate</name>
    </ligand>
</feature>
<feature type="active site" description="Proton acceptor" evidence="2">
    <location>
        <position position="71"/>
    </location>
</feature>
<dbReference type="CDD" id="cd00475">
    <property type="entry name" value="Cis_IPPS"/>
    <property type="match status" value="1"/>
</dbReference>
<dbReference type="Proteomes" id="UP000664761">
    <property type="component" value="Unassembled WGS sequence"/>
</dbReference>
<feature type="binding site" evidence="2">
    <location>
        <position position="210"/>
    </location>
    <ligand>
        <name>Mg(2+)</name>
        <dbReference type="ChEBI" id="CHEBI:18420"/>
    </ligand>
</feature>
<evidence type="ECO:0000313" key="4">
    <source>
        <dbReference type="Proteomes" id="UP000664761"/>
    </source>
</evidence>
<dbReference type="PROSITE" id="PS01066">
    <property type="entry name" value="UPP_SYNTHASE"/>
    <property type="match status" value="1"/>
</dbReference>
<feature type="binding site" evidence="2">
    <location>
        <position position="23"/>
    </location>
    <ligand>
        <name>Mg(2+)</name>
        <dbReference type="ChEBI" id="CHEBI:18420"/>
    </ligand>
</feature>
<feature type="binding site" evidence="2">
    <location>
        <position position="72"/>
    </location>
    <ligand>
        <name>substrate</name>
    </ligand>
</feature>
<dbReference type="SUPFAM" id="SSF64005">
    <property type="entry name" value="Undecaprenyl diphosphate synthase"/>
    <property type="match status" value="1"/>
</dbReference>
<accession>A0ABS3F904</accession>
<feature type="binding site" evidence="2">
    <location>
        <position position="74"/>
    </location>
    <ligand>
        <name>substrate</name>
    </ligand>
</feature>
<dbReference type="NCBIfam" id="NF011405">
    <property type="entry name" value="PRK14830.1"/>
    <property type="match status" value="1"/>
</dbReference>
<evidence type="ECO:0000313" key="3">
    <source>
        <dbReference type="EMBL" id="MBO0335005.1"/>
    </source>
</evidence>
<dbReference type="PANTHER" id="PTHR10291">
    <property type="entry name" value="DEHYDRODOLICHYL DIPHOSPHATE SYNTHASE FAMILY MEMBER"/>
    <property type="match status" value="1"/>
</dbReference>
<sequence length="243" mass="27411">MTVIPSAETGATIIPEHVAIIMDGNGRWAAKRSLKRLRGHEQGAEAVREALKGCEELGVRYLTLFAFSSENWSRPIEEINHLMGLFRYFFKKEIKAICDAGIRVKFIGNTSKLPQDIQDLIEEIKVLTKDNTKLILTLALSYGSQSEIVGAVKALGEKIKAGELSPEDIDENMVARHLETADLPEPDLLIRTSGEQRLSNFLLWQCAYTEFVFLEVLWPDFRKQDLIAAVEEFGSRNRRYGAL</sequence>
<feature type="binding site" evidence="2">
    <location>
        <begin position="68"/>
        <end position="70"/>
    </location>
    <ligand>
        <name>substrate</name>
    </ligand>
</feature>
<feature type="binding site" evidence="2">
    <location>
        <begin position="24"/>
        <end position="27"/>
    </location>
    <ligand>
        <name>substrate</name>
    </ligand>
</feature>
<organism evidence="3 4">
    <name type="scientific">Sneathiella sedimenti</name>
    <dbReference type="NCBI Taxonomy" id="2816034"/>
    <lineage>
        <taxon>Bacteria</taxon>
        <taxon>Pseudomonadati</taxon>
        <taxon>Pseudomonadota</taxon>
        <taxon>Alphaproteobacteria</taxon>
        <taxon>Sneathiellales</taxon>
        <taxon>Sneathiellaceae</taxon>
        <taxon>Sneathiella</taxon>
    </lineage>
</organism>
<dbReference type="NCBIfam" id="TIGR00055">
    <property type="entry name" value="uppS"/>
    <property type="match status" value="1"/>
</dbReference>
<feature type="binding site" evidence="2">
    <location>
        <position position="40"/>
    </location>
    <ligand>
        <name>substrate</name>
    </ligand>
</feature>
<keyword evidence="1 2" id="KW-0808">Transferase</keyword>
<evidence type="ECO:0000256" key="1">
    <source>
        <dbReference type="ARBA" id="ARBA00022679"/>
    </source>
</evidence>
<dbReference type="Gene3D" id="3.40.1180.10">
    <property type="entry name" value="Decaprenyl diphosphate synthase-like"/>
    <property type="match status" value="1"/>
</dbReference>
<dbReference type="InterPro" id="IPR001441">
    <property type="entry name" value="UPP_synth-like"/>
</dbReference>
<comment type="caution">
    <text evidence="3">The sequence shown here is derived from an EMBL/GenBank/DDBJ whole genome shotgun (WGS) entry which is preliminary data.</text>
</comment>
<evidence type="ECO:0000256" key="2">
    <source>
        <dbReference type="HAMAP-Rule" id="MF_01139"/>
    </source>
</evidence>
<dbReference type="InterPro" id="IPR018520">
    <property type="entry name" value="UPP_synth-like_CS"/>
</dbReference>
<protein>
    <recommendedName>
        <fullName evidence="2">Isoprenyl transferase</fullName>
        <ecNumber evidence="2">2.5.1.-</ecNumber>
    </recommendedName>
</protein>
<feature type="active site" evidence="2">
    <location>
        <position position="23"/>
    </location>
</feature>
<gene>
    <name evidence="3" type="ORF">J0X12_15370</name>
</gene>
<proteinExistence type="inferred from homology"/>
<feature type="binding site" evidence="2">
    <location>
        <position position="36"/>
    </location>
    <ligand>
        <name>substrate</name>
    </ligand>
</feature>
<name>A0ABS3F904_9PROT</name>
<dbReference type="InterPro" id="IPR036424">
    <property type="entry name" value="UPP_synth-like_sf"/>
</dbReference>
<keyword evidence="2" id="KW-0479">Metal-binding</keyword>
<feature type="binding site" evidence="2">
    <location>
        <position position="28"/>
    </location>
    <ligand>
        <name>substrate</name>
    </ligand>
</feature>
<comment type="function">
    <text evidence="2">Catalyzes the condensation of isopentenyl diphosphate (IPP) with allylic pyrophosphates generating different type of terpenoids.</text>
</comment>
<dbReference type="EMBL" id="JAFLNC010000005">
    <property type="protein sequence ID" value="MBO0335005.1"/>
    <property type="molecule type" value="Genomic_DNA"/>
</dbReference>
<keyword evidence="4" id="KW-1185">Reference proteome</keyword>
<dbReference type="GO" id="GO:0016740">
    <property type="term" value="F:transferase activity"/>
    <property type="evidence" value="ECO:0007669"/>
    <property type="project" value="UniProtKB-KW"/>
</dbReference>
<comment type="cofactor">
    <cofactor evidence="2">
        <name>Mg(2+)</name>
        <dbReference type="ChEBI" id="CHEBI:18420"/>
    </cofactor>
    <text evidence="2">Binds 2 magnesium ions per subunit.</text>
</comment>
<dbReference type="HAMAP" id="MF_01139">
    <property type="entry name" value="ISPT"/>
    <property type="match status" value="1"/>
</dbReference>
<dbReference type="RefSeq" id="WP_207047321.1">
    <property type="nucleotide sequence ID" value="NZ_JAFLNC010000005.1"/>
</dbReference>
<feature type="binding site" evidence="2">
    <location>
        <begin position="197"/>
        <end position="199"/>
    </location>
    <ligand>
        <name>substrate</name>
    </ligand>
</feature>